<gene>
    <name evidence="6" type="ORF">EDE15_3507</name>
</gene>
<dbReference type="GO" id="GO:0005524">
    <property type="term" value="F:ATP binding"/>
    <property type="evidence" value="ECO:0007669"/>
    <property type="project" value="UniProtKB-KW"/>
</dbReference>
<dbReference type="PROSITE" id="PS50893">
    <property type="entry name" value="ABC_TRANSPORTER_2"/>
    <property type="match status" value="1"/>
</dbReference>
<dbReference type="FunFam" id="3.40.50.300:FF:000032">
    <property type="entry name" value="Export ABC transporter ATP-binding protein"/>
    <property type="match status" value="1"/>
</dbReference>
<dbReference type="InterPro" id="IPR003593">
    <property type="entry name" value="AAA+_ATPase"/>
</dbReference>
<dbReference type="AlphaFoldDB" id="A0A3R9QJG5"/>
<keyword evidence="7" id="KW-1185">Reference proteome</keyword>
<dbReference type="InterPro" id="IPR017911">
    <property type="entry name" value="MacB-like_ATP-bd"/>
</dbReference>
<dbReference type="SUPFAM" id="SSF52540">
    <property type="entry name" value="P-loop containing nucleoside triphosphate hydrolases"/>
    <property type="match status" value="1"/>
</dbReference>
<dbReference type="InterPro" id="IPR017871">
    <property type="entry name" value="ABC_transporter-like_CS"/>
</dbReference>
<dbReference type="RefSeq" id="WP_125486377.1">
    <property type="nucleotide sequence ID" value="NZ_RSDW01000001.1"/>
</dbReference>
<reference evidence="6 7" key="1">
    <citation type="submission" date="2018-12" db="EMBL/GenBank/DDBJ databases">
        <title>Sequencing of bacterial isolates from soil warming experiment in Harvard Forest, Massachusetts, USA.</title>
        <authorList>
            <person name="Deangelis K."/>
        </authorList>
    </citation>
    <scope>NUCLEOTIDE SEQUENCE [LARGE SCALE GENOMIC DNA]</scope>
    <source>
        <strain evidence="6 7">EB153</strain>
    </source>
</reference>
<comment type="similarity">
    <text evidence="4">Belongs to the ABC transporter superfamily. Macrolide exporter (TC 3.A.1.122) family.</text>
</comment>
<dbReference type="InterPro" id="IPR027417">
    <property type="entry name" value="P-loop_NTPase"/>
</dbReference>
<evidence type="ECO:0000313" key="7">
    <source>
        <dbReference type="Proteomes" id="UP000269669"/>
    </source>
</evidence>
<keyword evidence="3 6" id="KW-0067">ATP-binding</keyword>
<evidence type="ECO:0000313" key="6">
    <source>
        <dbReference type="EMBL" id="RSL17955.1"/>
    </source>
</evidence>
<dbReference type="GO" id="GO:0022857">
    <property type="term" value="F:transmembrane transporter activity"/>
    <property type="evidence" value="ECO:0007669"/>
    <property type="project" value="TreeGrafter"/>
</dbReference>
<dbReference type="CDD" id="cd03255">
    <property type="entry name" value="ABC_MJ0796_LolCDE_FtsE"/>
    <property type="match status" value="1"/>
</dbReference>
<keyword evidence="2" id="KW-0547">Nucleotide-binding</keyword>
<evidence type="ECO:0000259" key="5">
    <source>
        <dbReference type="PROSITE" id="PS50893"/>
    </source>
</evidence>
<keyword evidence="1" id="KW-0813">Transport</keyword>
<dbReference type="OrthoDB" id="9791546at2"/>
<dbReference type="PANTHER" id="PTHR24220">
    <property type="entry name" value="IMPORT ATP-BINDING PROTEIN"/>
    <property type="match status" value="1"/>
</dbReference>
<evidence type="ECO:0000256" key="2">
    <source>
        <dbReference type="ARBA" id="ARBA00022741"/>
    </source>
</evidence>
<dbReference type="InterPro" id="IPR003439">
    <property type="entry name" value="ABC_transporter-like_ATP-bd"/>
</dbReference>
<dbReference type="Pfam" id="PF00005">
    <property type="entry name" value="ABC_tran"/>
    <property type="match status" value="1"/>
</dbReference>
<feature type="domain" description="ABC transporter" evidence="5">
    <location>
        <begin position="5"/>
        <end position="234"/>
    </location>
</feature>
<accession>A0A3R9QJG5</accession>
<dbReference type="Gene3D" id="3.40.50.300">
    <property type="entry name" value="P-loop containing nucleotide triphosphate hydrolases"/>
    <property type="match status" value="1"/>
</dbReference>
<dbReference type="SMART" id="SM00382">
    <property type="entry name" value="AAA"/>
    <property type="match status" value="1"/>
</dbReference>
<dbReference type="Proteomes" id="UP000269669">
    <property type="component" value="Unassembled WGS sequence"/>
</dbReference>
<evidence type="ECO:0000256" key="4">
    <source>
        <dbReference type="ARBA" id="ARBA00038388"/>
    </source>
</evidence>
<dbReference type="PROSITE" id="PS00211">
    <property type="entry name" value="ABC_TRANSPORTER_1"/>
    <property type="match status" value="1"/>
</dbReference>
<dbReference type="GO" id="GO:0016887">
    <property type="term" value="F:ATP hydrolysis activity"/>
    <property type="evidence" value="ECO:0007669"/>
    <property type="project" value="InterPro"/>
</dbReference>
<evidence type="ECO:0000256" key="3">
    <source>
        <dbReference type="ARBA" id="ARBA00022840"/>
    </source>
</evidence>
<dbReference type="GO" id="GO:0098796">
    <property type="term" value="C:membrane protein complex"/>
    <property type="evidence" value="ECO:0007669"/>
    <property type="project" value="UniProtKB-ARBA"/>
</dbReference>
<name>A0A3R9QJG5_9BACT</name>
<comment type="caution">
    <text evidence="6">The sequence shown here is derived from an EMBL/GenBank/DDBJ whole genome shotgun (WGS) entry which is preliminary data.</text>
</comment>
<dbReference type="EMBL" id="RSDW01000001">
    <property type="protein sequence ID" value="RSL17955.1"/>
    <property type="molecule type" value="Genomic_DNA"/>
</dbReference>
<protein>
    <submittedName>
        <fullName evidence="6">Putative ABC transport system ATP-binding protein</fullName>
    </submittedName>
</protein>
<evidence type="ECO:0000256" key="1">
    <source>
        <dbReference type="ARBA" id="ARBA00022448"/>
    </source>
</evidence>
<sequence length="234" mass="25492">MQPIILAQDLGKTYRSGKLEVPALRKVSFEVDPGEFVAIVGPSGSGKSTLFYILGGLTQATSGSVLIGGTDFARLTDAERTKMRRAKIGFVFQRFNLLPTLSAMGNIEIAHDIANLGAEEKKPIDQPLLEHLTEMLGIKGRLEHRPNELSGGEQQRVAIARALISRPAIVLADEPTGNLDTKNSDAVLHMLRTSSRELNQTVLMITHNPEAAQIADRILHMRDGEITHIENGKG</sequence>
<dbReference type="InterPro" id="IPR015854">
    <property type="entry name" value="ABC_transpr_LolD-like"/>
</dbReference>
<organism evidence="6 7">
    <name type="scientific">Edaphobacter aggregans</name>
    <dbReference type="NCBI Taxonomy" id="570835"/>
    <lineage>
        <taxon>Bacteria</taxon>
        <taxon>Pseudomonadati</taxon>
        <taxon>Acidobacteriota</taxon>
        <taxon>Terriglobia</taxon>
        <taxon>Terriglobales</taxon>
        <taxon>Acidobacteriaceae</taxon>
        <taxon>Edaphobacter</taxon>
    </lineage>
</organism>
<proteinExistence type="inferred from homology"/>
<dbReference type="GO" id="GO:0005886">
    <property type="term" value="C:plasma membrane"/>
    <property type="evidence" value="ECO:0007669"/>
    <property type="project" value="TreeGrafter"/>
</dbReference>